<gene>
    <name evidence="8" type="ORF">BVH74_04115</name>
</gene>
<keyword evidence="7" id="KW-0472">Membrane</keyword>
<evidence type="ECO:0000313" key="9">
    <source>
        <dbReference type="Proteomes" id="UP000243488"/>
    </source>
</evidence>
<dbReference type="KEGG" id="ppha:BVH74_04115"/>
<evidence type="ECO:0000256" key="2">
    <source>
        <dbReference type="ARBA" id="ARBA00022452"/>
    </source>
</evidence>
<organism evidence="8 9">
    <name type="scientific">Halopseudomonas phragmitis</name>
    <dbReference type="NCBI Taxonomy" id="1931241"/>
    <lineage>
        <taxon>Bacteria</taxon>
        <taxon>Pseudomonadati</taxon>
        <taxon>Pseudomonadota</taxon>
        <taxon>Gammaproteobacteria</taxon>
        <taxon>Pseudomonadales</taxon>
        <taxon>Pseudomonadaceae</taxon>
        <taxon>Halopseudomonas</taxon>
    </lineage>
</organism>
<comment type="subcellular location">
    <subcellularLocation>
        <location evidence="7">Cell outer membrane</location>
        <topology evidence="7">Lipid-anchor</topology>
    </subcellularLocation>
</comment>
<keyword evidence="9" id="KW-1185">Reference proteome</keyword>
<dbReference type="InterPro" id="IPR010131">
    <property type="entry name" value="MdtP/NodT-like"/>
</dbReference>
<evidence type="ECO:0000313" key="8">
    <source>
        <dbReference type="EMBL" id="AQZ93986.1"/>
    </source>
</evidence>
<evidence type="ECO:0000256" key="3">
    <source>
        <dbReference type="ARBA" id="ARBA00022692"/>
    </source>
</evidence>
<dbReference type="PANTHER" id="PTHR30203">
    <property type="entry name" value="OUTER MEMBRANE CATION EFFLUX PROTEIN"/>
    <property type="match status" value="1"/>
</dbReference>
<dbReference type="GO" id="GO:0009279">
    <property type="term" value="C:cell outer membrane"/>
    <property type="evidence" value="ECO:0007669"/>
    <property type="project" value="UniProtKB-SubCell"/>
</dbReference>
<evidence type="ECO:0000256" key="5">
    <source>
        <dbReference type="ARBA" id="ARBA00023237"/>
    </source>
</evidence>
<dbReference type="PROSITE" id="PS51257">
    <property type="entry name" value="PROKAR_LIPOPROTEIN"/>
    <property type="match status" value="1"/>
</dbReference>
<dbReference type="AlphaFoldDB" id="A0A1V0B221"/>
<dbReference type="SUPFAM" id="SSF56954">
    <property type="entry name" value="Outer membrane efflux proteins (OEP)"/>
    <property type="match status" value="1"/>
</dbReference>
<evidence type="ECO:0000256" key="6">
    <source>
        <dbReference type="ARBA" id="ARBA00023288"/>
    </source>
</evidence>
<sequence>MHKSLIITGALILAGCAAGPDYQPPELPALTHFAEDPGVAATDPAVEQHFWRGFDDPLLDSLIAQTLAHNQDLQAGLARYQQAQALLRGARLEQLPSARLNASAGEQYLAELERPVNGRERVERYQAGLALSWELDLFGRLSRLTQAQAAALEASEADLGALQVALIGQLATSYFELRGLQLRHQVAQQNVELQRASLDLVSTWLEAGRGTLLDQVRAEAQLQARQALLPELEASIQVSLHRISVLTGQPPGNWPPALLASQPLPAMPMLISPGTPGELLRRRPDIRAAERRLASSNALIGVASADLFPRFSLDALLGSVAGSGADLFSAGSSSRSLMLGVDWSFLDRGRVNARVDAAQASSAEALADYRQTLLLALEETETWLVRYHRGLDTDARLQQAVAAADIAVAQAQDRYRQGYINYFEVLTAEQELSDLRDRLEQSRTTTALAMVSLYRSLAGAPSPETELLAARTNAGLSGLK</sequence>
<dbReference type="RefSeq" id="WP_080048841.1">
    <property type="nucleotide sequence ID" value="NZ_CP020100.1"/>
</dbReference>
<keyword evidence="4 7" id="KW-0564">Palmitate</keyword>
<dbReference type="EMBL" id="CP020100">
    <property type="protein sequence ID" value="AQZ93986.1"/>
    <property type="molecule type" value="Genomic_DNA"/>
</dbReference>
<reference evidence="8 9" key="1">
    <citation type="submission" date="2017-03" db="EMBL/GenBank/DDBJ databases">
        <title>Complete genome sequence of the novel DNRA strain Pseudomonas sp. S-6-2 isolated from Chinese polluted river sediment. Journal of Biotechnology.</title>
        <authorList>
            <person name="Li J."/>
            <person name="Xiang F."/>
            <person name="Wang L."/>
            <person name="Xi L."/>
            <person name="Liu J."/>
        </authorList>
    </citation>
    <scope>NUCLEOTIDE SEQUENCE [LARGE SCALE GENOMIC DNA]</scope>
    <source>
        <strain evidence="8 9">S-6-2</strain>
    </source>
</reference>
<name>A0A1V0B221_9GAMM</name>
<proteinExistence type="inferred from homology"/>
<accession>A0A1V0B221</accession>
<dbReference type="Gene3D" id="1.20.1600.10">
    <property type="entry name" value="Outer membrane efflux proteins (OEP)"/>
    <property type="match status" value="1"/>
</dbReference>
<dbReference type="STRING" id="1931241.BVH74_04115"/>
<keyword evidence="5" id="KW-0998">Cell outer membrane</keyword>
<keyword evidence="2 7" id="KW-1134">Transmembrane beta strand</keyword>
<keyword evidence="3 7" id="KW-0812">Transmembrane</keyword>
<dbReference type="NCBIfam" id="TIGR01845">
    <property type="entry name" value="outer_NodT"/>
    <property type="match status" value="1"/>
</dbReference>
<protein>
    <submittedName>
        <fullName evidence="8">RND transporter</fullName>
    </submittedName>
</protein>
<comment type="similarity">
    <text evidence="1 7">Belongs to the outer membrane factor (OMF) (TC 1.B.17) family.</text>
</comment>
<dbReference type="PANTHER" id="PTHR30203:SF25">
    <property type="entry name" value="OUTER MEMBRANE PROTEIN-RELATED"/>
    <property type="match status" value="1"/>
</dbReference>
<dbReference type="InterPro" id="IPR003423">
    <property type="entry name" value="OMP_efflux"/>
</dbReference>
<keyword evidence="6 7" id="KW-0449">Lipoprotein</keyword>
<evidence type="ECO:0000256" key="4">
    <source>
        <dbReference type="ARBA" id="ARBA00023139"/>
    </source>
</evidence>
<dbReference type="GO" id="GO:0015562">
    <property type="term" value="F:efflux transmembrane transporter activity"/>
    <property type="evidence" value="ECO:0007669"/>
    <property type="project" value="InterPro"/>
</dbReference>
<dbReference type="Proteomes" id="UP000243488">
    <property type="component" value="Chromosome"/>
</dbReference>
<evidence type="ECO:0000256" key="1">
    <source>
        <dbReference type="ARBA" id="ARBA00007613"/>
    </source>
</evidence>
<dbReference type="Gene3D" id="2.20.200.10">
    <property type="entry name" value="Outer membrane efflux proteins (OEP)"/>
    <property type="match status" value="1"/>
</dbReference>
<evidence type="ECO:0000256" key="7">
    <source>
        <dbReference type="RuleBase" id="RU362097"/>
    </source>
</evidence>
<dbReference type="Pfam" id="PF02321">
    <property type="entry name" value="OEP"/>
    <property type="match status" value="2"/>
</dbReference>